<dbReference type="OrthoDB" id="5328412at2759"/>
<feature type="compositionally biased region" description="Basic and acidic residues" evidence="1">
    <location>
        <begin position="35"/>
        <end position="44"/>
    </location>
</feature>
<evidence type="ECO:0000313" key="2">
    <source>
        <dbReference type="EMBL" id="KAF2483925.1"/>
    </source>
</evidence>
<dbReference type="Proteomes" id="UP000799767">
    <property type="component" value="Unassembled WGS sequence"/>
</dbReference>
<accession>A0A6A6PVD3</accession>
<feature type="compositionally biased region" description="Acidic residues" evidence="1">
    <location>
        <begin position="178"/>
        <end position="189"/>
    </location>
</feature>
<keyword evidence="3" id="KW-1185">Reference proteome</keyword>
<name>A0A6A6PVD3_9PEZI</name>
<evidence type="ECO:0000313" key="3">
    <source>
        <dbReference type="Proteomes" id="UP000799767"/>
    </source>
</evidence>
<dbReference type="GeneID" id="54471980"/>
<feature type="compositionally biased region" description="Acidic residues" evidence="1">
    <location>
        <begin position="22"/>
        <end position="34"/>
    </location>
</feature>
<reference evidence="2" key="1">
    <citation type="journal article" date="2020" name="Stud. Mycol.">
        <title>101 Dothideomycetes genomes: a test case for predicting lifestyles and emergence of pathogens.</title>
        <authorList>
            <person name="Haridas S."/>
            <person name="Albert R."/>
            <person name="Binder M."/>
            <person name="Bloem J."/>
            <person name="Labutti K."/>
            <person name="Salamov A."/>
            <person name="Andreopoulos B."/>
            <person name="Baker S."/>
            <person name="Barry K."/>
            <person name="Bills G."/>
            <person name="Bluhm B."/>
            <person name="Cannon C."/>
            <person name="Castanera R."/>
            <person name="Culley D."/>
            <person name="Daum C."/>
            <person name="Ezra D."/>
            <person name="Gonzalez J."/>
            <person name="Henrissat B."/>
            <person name="Kuo A."/>
            <person name="Liang C."/>
            <person name="Lipzen A."/>
            <person name="Lutzoni F."/>
            <person name="Magnuson J."/>
            <person name="Mondo S."/>
            <person name="Nolan M."/>
            <person name="Ohm R."/>
            <person name="Pangilinan J."/>
            <person name="Park H.-J."/>
            <person name="Ramirez L."/>
            <person name="Alfaro M."/>
            <person name="Sun H."/>
            <person name="Tritt A."/>
            <person name="Yoshinaga Y."/>
            <person name="Zwiers L.-H."/>
            <person name="Turgeon B."/>
            <person name="Goodwin S."/>
            <person name="Spatafora J."/>
            <person name="Crous P."/>
            <person name="Grigoriev I."/>
        </authorList>
    </citation>
    <scope>NUCLEOTIDE SEQUENCE</scope>
    <source>
        <strain evidence="2">CBS 113389</strain>
    </source>
</reference>
<sequence>MPKPKQFARPPKKAKLKAAPETADDFQEAADKEEEAGGKHRVGDPAKSARAFLRALELYNQGLSRHATNFDLAYNKARLELEITQQPALVEHVGLPLIDLLRQTLDSHRYALRLNEENPDLLFNTSQVLVSLAEQLSEAGQAPQAIPLFQEALELLSACLSRQEMLLEQQRLEFEQFDDDGGVPLDPDETPASNSGSEADEQTARIETPVSANDLLDTVHASVSALTTLVPLVDESALQTYGDMAYALTEKRAPSYVTLLPDDLQEAARVILLLDRAIFVAAFSDAQYTFAMIDLATYADRLNAFDVPSKDQNAHALSAQAEARVELVQSILDRHQSSIELPAEICWKQLNLAQEANTKATRLNTEDAKERKAGILESQGGAEFLRHRLVTIPNVPLSEGIKRSARTLIQNAQTYYRGAAQLAWAEGDAQLAVKAKQRWLIACDIGSAVYGVAPKQTAAPFEGNPRDAKGDVMQALKDCVDEGLIAVDLGERIAQRILQ</sequence>
<protein>
    <submittedName>
        <fullName evidence="2">Uncharacterized protein</fullName>
    </submittedName>
</protein>
<evidence type="ECO:0000256" key="1">
    <source>
        <dbReference type="SAM" id="MobiDB-lite"/>
    </source>
</evidence>
<dbReference type="EMBL" id="MU001634">
    <property type="protein sequence ID" value="KAF2483925.1"/>
    <property type="molecule type" value="Genomic_DNA"/>
</dbReference>
<dbReference type="InterPro" id="IPR011990">
    <property type="entry name" value="TPR-like_helical_dom_sf"/>
</dbReference>
<proteinExistence type="predicted"/>
<gene>
    <name evidence="2" type="ORF">BDY17DRAFT_249467</name>
</gene>
<feature type="region of interest" description="Disordered" evidence="1">
    <location>
        <begin position="178"/>
        <end position="204"/>
    </location>
</feature>
<organism evidence="2 3">
    <name type="scientific">Neohortaea acidophila</name>
    <dbReference type="NCBI Taxonomy" id="245834"/>
    <lineage>
        <taxon>Eukaryota</taxon>
        <taxon>Fungi</taxon>
        <taxon>Dikarya</taxon>
        <taxon>Ascomycota</taxon>
        <taxon>Pezizomycotina</taxon>
        <taxon>Dothideomycetes</taxon>
        <taxon>Dothideomycetidae</taxon>
        <taxon>Mycosphaerellales</taxon>
        <taxon>Teratosphaeriaceae</taxon>
        <taxon>Neohortaea</taxon>
    </lineage>
</organism>
<dbReference type="RefSeq" id="XP_033590495.1">
    <property type="nucleotide sequence ID" value="XM_033730978.1"/>
</dbReference>
<dbReference type="AlphaFoldDB" id="A0A6A6PVD3"/>
<dbReference type="SUPFAM" id="SSF48452">
    <property type="entry name" value="TPR-like"/>
    <property type="match status" value="1"/>
</dbReference>
<feature type="region of interest" description="Disordered" evidence="1">
    <location>
        <begin position="1"/>
        <end position="44"/>
    </location>
</feature>
<dbReference type="Gene3D" id="1.25.40.10">
    <property type="entry name" value="Tetratricopeptide repeat domain"/>
    <property type="match status" value="1"/>
</dbReference>